<dbReference type="Pfam" id="PF00293">
    <property type="entry name" value="NUDIX"/>
    <property type="match status" value="1"/>
</dbReference>
<dbReference type="AlphaFoldDB" id="A0A7W5V6C5"/>
<accession>A0A7W5V6C5</accession>
<feature type="domain" description="Nudix hydrolase" evidence="4">
    <location>
        <begin position="292"/>
        <end position="418"/>
    </location>
</feature>
<dbReference type="Gene3D" id="3.90.1140.10">
    <property type="entry name" value="Cyclic phosphodiesterase"/>
    <property type="match status" value="1"/>
</dbReference>
<dbReference type="InterPro" id="IPR000086">
    <property type="entry name" value="NUDIX_hydrolase_dom"/>
</dbReference>
<name>A0A7W5V6C5_9ACTN</name>
<keyword evidence="3" id="KW-0378">Hydrolase</keyword>
<dbReference type="SUPFAM" id="SSF55811">
    <property type="entry name" value="Nudix"/>
    <property type="match status" value="1"/>
</dbReference>
<dbReference type="Proteomes" id="UP000579945">
    <property type="component" value="Unassembled WGS sequence"/>
</dbReference>
<dbReference type="InterPro" id="IPR020476">
    <property type="entry name" value="Nudix_hydrolase"/>
</dbReference>
<proteinExistence type="inferred from homology"/>
<dbReference type="InterPro" id="IPR015797">
    <property type="entry name" value="NUDIX_hydrolase-like_dom_sf"/>
</dbReference>
<keyword evidence="5" id="KW-0436">Ligase</keyword>
<gene>
    <name evidence="5" type="ORF">FHR33_001720</name>
</gene>
<dbReference type="SUPFAM" id="SSF55144">
    <property type="entry name" value="LigT-like"/>
    <property type="match status" value="1"/>
</dbReference>
<evidence type="ECO:0000259" key="4">
    <source>
        <dbReference type="PROSITE" id="PS51462"/>
    </source>
</evidence>
<dbReference type="PANTHER" id="PTHR43046">
    <property type="entry name" value="GDP-MANNOSE MANNOSYL HYDROLASE"/>
    <property type="match status" value="1"/>
</dbReference>
<dbReference type="PRINTS" id="PR00502">
    <property type="entry name" value="NUDIXFAMILY"/>
</dbReference>
<dbReference type="InterPro" id="IPR009097">
    <property type="entry name" value="Cyclic_Pdiesterase"/>
</dbReference>
<evidence type="ECO:0000256" key="3">
    <source>
        <dbReference type="ARBA" id="ARBA00022801"/>
    </source>
</evidence>
<dbReference type="PROSITE" id="PS00893">
    <property type="entry name" value="NUDIX_BOX"/>
    <property type="match status" value="1"/>
</dbReference>
<comment type="caution">
    <text evidence="5">The sequence shown here is derived from an EMBL/GenBank/DDBJ whole genome shotgun (WGS) entry which is preliminary data.</text>
</comment>
<dbReference type="PANTHER" id="PTHR43046:SF16">
    <property type="entry name" value="ADP-RIBOSE PYROPHOSPHATASE YJHB-RELATED"/>
    <property type="match status" value="1"/>
</dbReference>
<organism evidence="5 6">
    <name type="scientific">Nonomuraea dietziae</name>
    <dbReference type="NCBI Taxonomy" id="65515"/>
    <lineage>
        <taxon>Bacteria</taxon>
        <taxon>Bacillati</taxon>
        <taxon>Actinomycetota</taxon>
        <taxon>Actinomycetes</taxon>
        <taxon>Streptosporangiales</taxon>
        <taxon>Streptosporangiaceae</taxon>
        <taxon>Nonomuraea</taxon>
    </lineage>
</organism>
<keyword evidence="6" id="KW-1185">Reference proteome</keyword>
<dbReference type="PROSITE" id="PS51462">
    <property type="entry name" value="NUDIX"/>
    <property type="match status" value="1"/>
</dbReference>
<comment type="cofactor">
    <cofactor evidence="1">
        <name>Mg(2+)</name>
        <dbReference type="ChEBI" id="CHEBI:18420"/>
    </cofactor>
</comment>
<dbReference type="Gene3D" id="3.90.79.10">
    <property type="entry name" value="Nucleoside Triphosphate Pyrophosphohydrolase"/>
    <property type="match status" value="1"/>
</dbReference>
<dbReference type="InterPro" id="IPR020084">
    <property type="entry name" value="NUDIX_hydrolase_CS"/>
</dbReference>
<comment type="similarity">
    <text evidence="2">Belongs to the Nudix hydrolase family.</text>
</comment>
<reference evidence="5 6" key="1">
    <citation type="submission" date="2020-08" db="EMBL/GenBank/DDBJ databases">
        <title>Sequencing the genomes of 1000 actinobacteria strains.</title>
        <authorList>
            <person name="Klenk H.-P."/>
        </authorList>
    </citation>
    <scope>NUCLEOTIDE SEQUENCE [LARGE SCALE GENOMIC DNA]</scope>
    <source>
        <strain evidence="5 6">DSM 44320</strain>
    </source>
</reference>
<evidence type="ECO:0000313" key="6">
    <source>
        <dbReference type="Proteomes" id="UP000579945"/>
    </source>
</evidence>
<dbReference type="RefSeq" id="WP_221241006.1">
    <property type="nucleotide sequence ID" value="NZ_JACIBV010000001.1"/>
</dbReference>
<dbReference type="EMBL" id="JACIBV010000001">
    <property type="protein sequence ID" value="MBB3725860.1"/>
    <property type="molecule type" value="Genomic_DNA"/>
</dbReference>
<dbReference type="GeneID" id="95396009"/>
<sequence>MERFEVGQTALVVNVPAAEPVVGRWRGLYDSSARYGVGAHVTVLYPFLTLGRIDAGVRDELARLFAARRAFDLTFRATGRFPGVLYLAPEPSGPLRELTEAVTARWPEARPYGGRHPDVVPHLTVADGAEADVMARIEADLVTRLPFTAQVGGVTLATFDGTTWRAEQFFPLGDGDYGMPGSLAAVLADVAAERVAQDAMWGVQELPDGTGPERTAAAAQARAELEAAARQGEHTWRHVLLEEVMEAFAEDDPDLLRAELVQVAAVAVKWAQALERRGGAVAPHEVKRARFRTIVDVHVLFVREGRVLLGRRANTGYADGLWHLPSGHLEEGESALEAAVREAREEVGVVIDPADLTFAHAMHRAPDRMGLFFRAERWTGEPYNAEPGKCAALDWHPLDALPDALVPYPQAALLAILRGEPFAQFDF</sequence>
<protein>
    <submittedName>
        <fullName evidence="5">8-oxo-dGTP pyrophosphatase MutT (NUDIX family)/2'-5' RNA ligase</fullName>
    </submittedName>
</protein>
<dbReference type="GO" id="GO:0016874">
    <property type="term" value="F:ligase activity"/>
    <property type="evidence" value="ECO:0007669"/>
    <property type="project" value="UniProtKB-KW"/>
</dbReference>
<dbReference type="CDD" id="cd04683">
    <property type="entry name" value="NUDIX_Hydrolase"/>
    <property type="match status" value="1"/>
</dbReference>
<evidence type="ECO:0000313" key="5">
    <source>
        <dbReference type="EMBL" id="MBB3725860.1"/>
    </source>
</evidence>
<dbReference type="GO" id="GO:0016787">
    <property type="term" value="F:hydrolase activity"/>
    <property type="evidence" value="ECO:0007669"/>
    <property type="project" value="UniProtKB-KW"/>
</dbReference>
<evidence type="ECO:0000256" key="1">
    <source>
        <dbReference type="ARBA" id="ARBA00001946"/>
    </source>
</evidence>
<dbReference type="Pfam" id="PF13563">
    <property type="entry name" value="2_5_RNA_ligase2"/>
    <property type="match status" value="1"/>
</dbReference>
<evidence type="ECO:0000256" key="2">
    <source>
        <dbReference type="ARBA" id="ARBA00005582"/>
    </source>
</evidence>